<evidence type="ECO:0000313" key="1">
    <source>
        <dbReference type="EMBL" id="GAG83097.1"/>
    </source>
</evidence>
<dbReference type="PANTHER" id="PTHR11692">
    <property type="entry name" value="BIFUNCTIONAL PURINE BIOSYNTHESIS PROTEIN PURH"/>
    <property type="match status" value="1"/>
</dbReference>
<evidence type="ECO:0008006" key="2">
    <source>
        <dbReference type="Google" id="ProtNLM"/>
    </source>
</evidence>
<dbReference type="SMART" id="SM00798">
    <property type="entry name" value="AICARFT_IMPCHas"/>
    <property type="match status" value="1"/>
</dbReference>
<dbReference type="PANTHER" id="PTHR11692:SF0">
    <property type="entry name" value="BIFUNCTIONAL PURINE BIOSYNTHESIS PROTEIN ATIC"/>
    <property type="match status" value="1"/>
</dbReference>
<feature type="non-terminal residue" evidence="1">
    <location>
        <position position="294"/>
    </location>
</feature>
<dbReference type="InterPro" id="IPR016193">
    <property type="entry name" value="Cytidine_deaminase-like"/>
</dbReference>
<dbReference type="Gene3D" id="3.40.140.20">
    <property type="match status" value="2"/>
</dbReference>
<protein>
    <recommendedName>
        <fullName evidence="2">MGS-like domain-containing protein</fullName>
    </recommendedName>
</protein>
<name>X1BPI8_9ZZZZ</name>
<dbReference type="Pfam" id="PF01808">
    <property type="entry name" value="AICARFT_IMPCHas"/>
    <property type="match status" value="1"/>
</dbReference>
<organism evidence="1">
    <name type="scientific">marine sediment metagenome</name>
    <dbReference type="NCBI Taxonomy" id="412755"/>
    <lineage>
        <taxon>unclassified sequences</taxon>
        <taxon>metagenomes</taxon>
        <taxon>ecological metagenomes</taxon>
    </lineage>
</organism>
<dbReference type="GO" id="GO:0005829">
    <property type="term" value="C:cytosol"/>
    <property type="evidence" value="ECO:0007669"/>
    <property type="project" value="TreeGrafter"/>
</dbReference>
<dbReference type="SUPFAM" id="SSF53927">
    <property type="entry name" value="Cytidine deaminase-like"/>
    <property type="match status" value="1"/>
</dbReference>
<dbReference type="FunFam" id="3.40.140.20:FF:000003">
    <property type="entry name" value="Bifunctional purine biosynthesis protein"/>
    <property type="match status" value="1"/>
</dbReference>
<dbReference type="GO" id="GO:0006189">
    <property type="term" value="P:'de novo' IMP biosynthetic process"/>
    <property type="evidence" value="ECO:0007669"/>
    <property type="project" value="TreeGrafter"/>
</dbReference>
<dbReference type="AlphaFoldDB" id="X1BPI8"/>
<sequence length="294" mass="32455">MYGNEVWLYPNQKPAAIYFTPGRKLPFEVLNGNPGYINYCDALNAWQLVKELKAALALPAAASFKHVSPAGTAVSVELSDLDRRVFDCQDLELSPLATAYVRARGADPLSSFGDFIALSEKVDLSTAQIIAGVISDGIIAPDYEPDALKVLSAKKKGSYPVIKIDPDYQADRMEYRDIFGITLAQLHNKVVLDKSILDNIVTKNKELPDSAVIDMIVTTVAVKYTQSNSVGYGLNGQVIGLGAGQQSRVDCVKLAGRKVATWWLRRHPKVLDLPFKDQVKRQERVNARVRYIES</sequence>
<comment type="caution">
    <text evidence="1">The sequence shown here is derived from an EMBL/GenBank/DDBJ whole genome shotgun (WGS) entry which is preliminary data.</text>
</comment>
<dbReference type="EMBL" id="BART01016546">
    <property type="protein sequence ID" value="GAG83097.1"/>
    <property type="molecule type" value="Genomic_DNA"/>
</dbReference>
<dbReference type="GO" id="GO:0003937">
    <property type="term" value="F:IMP cyclohydrolase activity"/>
    <property type="evidence" value="ECO:0007669"/>
    <property type="project" value="InterPro"/>
</dbReference>
<reference evidence="1" key="1">
    <citation type="journal article" date="2014" name="Front. Microbiol.">
        <title>High frequency of phylogenetically diverse reductive dehalogenase-homologous genes in deep subseafloor sedimentary metagenomes.</title>
        <authorList>
            <person name="Kawai M."/>
            <person name="Futagami T."/>
            <person name="Toyoda A."/>
            <person name="Takaki Y."/>
            <person name="Nishi S."/>
            <person name="Hori S."/>
            <person name="Arai W."/>
            <person name="Tsubouchi T."/>
            <person name="Morono Y."/>
            <person name="Uchiyama I."/>
            <person name="Ito T."/>
            <person name="Fujiyama A."/>
            <person name="Inagaki F."/>
            <person name="Takami H."/>
        </authorList>
    </citation>
    <scope>NUCLEOTIDE SEQUENCE</scope>
    <source>
        <strain evidence="1">Expedition CK06-06</strain>
    </source>
</reference>
<dbReference type="InterPro" id="IPR024051">
    <property type="entry name" value="AICAR_Tfase_dup_dom_sf"/>
</dbReference>
<accession>X1BPI8</accession>
<dbReference type="NCBIfam" id="NF005492">
    <property type="entry name" value="PRK07106.1"/>
    <property type="match status" value="1"/>
</dbReference>
<dbReference type="GO" id="GO:0004643">
    <property type="term" value="F:phosphoribosylaminoimidazolecarboxamide formyltransferase activity"/>
    <property type="evidence" value="ECO:0007669"/>
    <property type="project" value="InterPro"/>
</dbReference>
<gene>
    <name evidence="1" type="ORF">S01H4_31788</name>
</gene>
<dbReference type="InterPro" id="IPR002695">
    <property type="entry name" value="PurH-like"/>
</dbReference>
<proteinExistence type="predicted"/>